<dbReference type="AlphaFoldDB" id="A0A9N9C7B6"/>
<organism evidence="1 2">
    <name type="scientific">Funneliformis mosseae</name>
    <name type="common">Endomycorrhizal fungus</name>
    <name type="synonym">Glomus mosseae</name>
    <dbReference type="NCBI Taxonomy" id="27381"/>
    <lineage>
        <taxon>Eukaryota</taxon>
        <taxon>Fungi</taxon>
        <taxon>Fungi incertae sedis</taxon>
        <taxon>Mucoromycota</taxon>
        <taxon>Glomeromycotina</taxon>
        <taxon>Glomeromycetes</taxon>
        <taxon>Glomerales</taxon>
        <taxon>Glomeraceae</taxon>
        <taxon>Funneliformis</taxon>
    </lineage>
</organism>
<keyword evidence="2" id="KW-1185">Reference proteome</keyword>
<feature type="non-terminal residue" evidence="1">
    <location>
        <position position="416"/>
    </location>
</feature>
<gene>
    <name evidence="1" type="ORF">FMOSSE_LOCUS8478</name>
</gene>
<evidence type="ECO:0000313" key="1">
    <source>
        <dbReference type="EMBL" id="CAG8591790.1"/>
    </source>
</evidence>
<accession>A0A9N9C7B6</accession>
<reference evidence="1" key="1">
    <citation type="submission" date="2021-06" db="EMBL/GenBank/DDBJ databases">
        <authorList>
            <person name="Kallberg Y."/>
            <person name="Tangrot J."/>
            <person name="Rosling A."/>
        </authorList>
    </citation>
    <scope>NUCLEOTIDE SEQUENCE</scope>
    <source>
        <strain evidence="1">87-6 pot B 2015</strain>
    </source>
</reference>
<name>A0A9N9C7B6_FUNMO</name>
<comment type="caution">
    <text evidence="1">The sequence shown here is derived from an EMBL/GenBank/DDBJ whole genome shotgun (WGS) entry which is preliminary data.</text>
</comment>
<sequence>MKKVSAVGLRPIGSQIWRVAIKRWPADFVASELLWRVHGRYQNVDLALGRSEGNKLDKLRDVNNDEETLQTCRANHDTGLRIQQDFTSTMTNIVGIFGTIKSDDNKENDFDIEEHSNRKHQLEEVDGEELNNEIPIASVPLFTKKARSEDSDVDVEHEDIYIRAVHLAHKETTSEIKDIFKKIESLKDRILQYRIINLSIRNATNPLHKVLTEGEKKLLKDIWISLEPSEVDKIKTARYKKWESEVKPLINTYHNHLEVESVFDDICLDDAIEIVAKKPYNGVFIYKKHYELNWVQDIYRRFLMIFMAPINQLLDPEQTEFSYRENFINPIFAKVFDDLMEIINMRTGEIENMLIKAQRIETRVRTQRLSLGCRQDGVIIVNVNGTSMEVGFMDVVGSAVYDDLTKLSEDLEKVLN</sequence>
<protein>
    <submittedName>
        <fullName evidence="1">5124_t:CDS:1</fullName>
    </submittedName>
</protein>
<dbReference type="Proteomes" id="UP000789375">
    <property type="component" value="Unassembled WGS sequence"/>
</dbReference>
<evidence type="ECO:0000313" key="2">
    <source>
        <dbReference type="Proteomes" id="UP000789375"/>
    </source>
</evidence>
<dbReference type="EMBL" id="CAJVPP010002207">
    <property type="protein sequence ID" value="CAG8591790.1"/>
    <property type="molecule type" value="Genomic_DNA"/>
</dbReference>
<proteinExistence type="predicted"/>